<accession>A0A0B2DC48</accession>
<dbReference type="EMBL" id="JTAK01000002">
    <property type="protein sequence ID" value="KHO65731.1"/>
    <property type="molecule type" value="Genomic_DNA"/>
</dbReference>
<reference evidence="10 12" key="2">
    <citation type="submission" date="2017-01" db="EMBL/GenBank/DDBJ databases">
        <authorList>
            <person name="Mah S.A."/>
            <person name="Swanson W.J."/>
            <person name="Moy G.W."/>
            <person name="Vacquier V.D."/>
        </authorList>
    </citation>
    <scope>NUCLEOTIDE SEQUENCE [LARGE SCALE GENOMIC DNA]</scope>
    <source>
        <strain evidence="10 12">ATCC 29606</strain>
    </source>
</reference>
<dbReference type="STRING" id="706570.PT85_06710"/>
<dbReference type="GO" id="GO:0055085">
    <property type="term" value="P:transmembrane transport"/>
    <property type="evidence" value="ECO:0007669"/>
    <property type="project" value="InterPro"/>
</dbReference>
<dbReference type="InterPro" id="IPR038770">
    <property type="entry name" value="Na+/solute_symporter_sf"/>
</dbReference>
<evidence type="ECO:0000256" key="1">
    <source>
        <dbReference type="ARBA" id="ARBA00004651"/>
    </source>
</evidence>
<keyword evidence="6 8" id="KW-1133">Transmembrane helix</keyword>
<evidence type="ECO:0000256" key="4">
    <source>
        <dbReference type="ARBA" id="ARBA00022475"/>
    </source>
</evidence>
<keyword evidence="7 8" id="KW-0472">Membrane</keyword>
<comment type="similarity">
    <text evidence="2">Belongs to the auxin efflux carrier (TC 2.A.69) family.</text>
</comment>
<evidence type="ECO:0000256" key="7">
    <source>
        <dbReference type="ARBA" id="ARBA00023136"/>
    </source>
</evidence>
<comment type="subcellular location">
    <subcellularLocation>
        <location evidence="1">Cell membrane</location>
        <topology evidence="1">Multi-pass membrane protein</topology>
    </subcellularLocation>
</comment>
<dbReference type="Gene3D" id="1.20.1530.20">
    <property type="match status" value="1"/>
</dbReference>
<accession>A0A0B3BXG1</accession>
<evidence type="ECO:0000313" key="10">
    <source>
        <dbReference type="EMBL" id="SIQ70034.1"/>
    </source>
</evidence>
<evidence type="ECO:0000256" key="2">
    <source>
        <dbReference type="ARBA" id="ARBA00010145"/>
    </source>
</evidence>
<dbReference type="PANTHER" id="PTHR36838:SF1">
    <property type="entry name" value="SLR1864 PROTEIN"/>
    <property type="match status" value="1"/>
</dbReference>
<dbReference type="InterPro" id="IPR004776">
    <property type="entry name" value="Mem_transp_PIN-like"/>
</dbReference>
<evidence type="ECO:0000313" key="12">
    <source>
        <dbReference type="Proteomes" id="UP000186079"/>
    </source>
</evidence>
<reference evidence="9 11" key="1">
    <citation type="submission" date="2014-11" db="EMBL/GenBank/DDBJ databases">
        <title>Genome sequence of Pseudomonas tuomuerensis JCM 14085.</title>
        <authorList>
            <person name="Shin S.-K."/>
            <person name="Yi H."/>
        </authorList>
    </citation>
    <scope>NUCLEOTIDE SEQUENCE [LARGE SCALE GENOMIC DNA]</scope>
    <source>
        <strain evidence="9 11">JCM 14085</strain>
    </source>
</reference>
<dbReference type="OrthoDB" id="3238001at2"/>
<keyword evidence="11" id="KW-1185">Reference proteome</keyword>
<evidence type="ECO:0000313" key="11">
    <source>
        <dbReference type="Proteomes" id="UP000030980"/>
    </source>
</evidence>
<sequence length="296" mass="31632">MLAELFAILAPVLITAGIGYGWARSGQEFPSSFIAQLTLRIGTPALVLSALTRTRIEPDAFLEMVFACVLVTLLMGATGWLISRLLRKDWRILVPAFLFSNTGNLGLPICLYAFGEPGLALAVAFFIVLSVSQFSLGELFSGERSLKKALLNPTLLSVALALPVVFLELQLPRWLQNSLDLLGGMTIPLMLLTLGVSLATIRVRHLAQGLVLGGLRVGSGALLAWLVGTALGVPALTLGVLVLQAAMPVGVFNYLFALRANRSPEEVASLVLCSTLLALLLLPVLLAWLLPALRLN</sequence>
<dbReference type="PATRIC" id="fig|706570.3.peg.1000"/>
<feature type="transmembrane region" description="Helical" evidence="8">
    <location>
        <begin position="222"/>
        <end position="247"/>
    </location>
</feature>
<name>A0A0B3BXG1_9PSED</name>
<keyword evidence="3" id="KW-0813">Transport</keyword>
<feature type="transmembrane region" description="Helical" evidence="8">
    <location>
        <begin position="267"/>
        <end position="290"/>
    </location>
</feature>
<feature type="transmembrane region" description="Helical" evidence="8">
    <location>
        <begin position="181"/>
        <end position="201"/>
    </location>
</feature>
<organism evidence="9 11">
    <name type="scientific">Pseudomonas flexibilis</name>
    <dbReference type="NCBI Taxonomy" id="706570"/>
    <lineage>
        <taxon>Bacteria</taxon>
        <taxon>Pseudomonadati</taxon>
        <taxon>Pseudomonadota</taxon>
        <taxon>Gammaproteobacteria</taxon>
        <taxon>Pseudomonadales</taxon>
        <taxon>Pseudomonadaceae</taxon>
        <taxon>Pseudomonas</taxon>
    </lineage>
</organism>
<dbReference type="RefSeq" id="WP_027589186.1">
    <property type="nucleotide sequence ID" value="NZ_FMUP01000001.1"/>
</dbReference>
<dbReference type="Proteomes" id="UP000186079">
    <property type="component" value="Unassembled WGS sequence"/>
</dbReference>
<evidence type="ECO:0000256" key="3">
    <source>
        <dbReference type="ARBA" id="ARBA00022448"/>
    </source>
</evidence>
<dbReference type="GO" id="GO:0005886">
    <property type="term" value="C:plasma membrane"/>
    <property type="evidence" value="ECO:0007669"/>
    <property type="project" value="UniProtKB-SubCell"/>
</dbReference>
<dbReference type="PANTHER" id="PTHR36838">
    <property type="entry name" value="AUXIN EFFLUX CARRIER FAMILY PROTEIN"/>
    <property type="match status" value="1"/>
</dbReference>
<feature type="transmembrane region" description="Helical" evidence="8">
    <location>
        <begin position="64"/>
        <end position="86"/>
    </location>
</feature>
<dbReference type="EMBL" id="FTMC01000009">
    <property type="protein sequence ID" value="SIQ70034.1"/>
    <property type="molecule type" value="Genomic_DNA"/>
</dbReference>
<feature type="transmembrane region" description="Helical" evidence="8">
    <location>
        <begin position="150"/>
        <end position="169"/>
    </location>
</feature>
<dbReference type="Proteomes" id="UP000030980">
    <property type="component" value="Unassembled WGS sequence"/>
</dbReference>
<protein>
    <submittedName>
        <fullName evidence="9">Transporter</fullName>
    </submittedName>
</protein>
<dbReference type="Pfam" id="PF03547">
    <property type="entry name" value="Mem_trans"/>
    <property type="match status" value="2"/>
</dbReference>
<evidence type="ECO:0000313" key="9">
    <source>
        <dbReference type="EMBL" id="KHO65731.1"/>
    </source>
</evidence>
<evidence type="ECO:0000256" key="5">
    <source>
        <dbReference type="ARBA" id="ARBA00022692"/>
    </source>
</evidence>
<evidence type="ECO:0000256" key="6">
    <source>
        <dbReference type="ARBA" id="ARBA00022989"/>
    </source>
</evidence>
<dbReference type="AlphaFoldDB" id="A0A0B3BXG1"/>
<keyword evidence="4" id="KW-1003">Cell membrane</keyword>
<evidence type="ECO:0000256" key="8">
    <source>
        <dbReference type="SAM" id="Phobius"/>
    </source>
</evidence>
<gene>
    <name evidence="9" type="ORF">PT85_06710</name>
    <name evidence="10" type="ORF">SAMN05421672_10930</name>
</gene>
<keyword evidence="5 8" id="KW-0812">Transmembrane</keyword>
<proteinExistence type="inferred from homology"/>